<name>A0A066UYH0_9VIBR</name>
<accession>A0A066UYH0</accession>
<dbReference type="PROSITE" id="PS51257">
    <property type="entry name" value="PROKAR_LIPOPROTEIN"/>
    <property type="match status" value="1"/>
</dbReference>
<gene>
    <name evidence="2" type="ORF">VFDL14_14035</name>
</gene>
<organism evidence="2 3">
    <name type="scientific">Vibrio fortis</name>
    <dbReference type="NCBI Taxonomy" id="212667"/>
    <lineage>
        <taxon>Bacteria</taxon>
        <taxon>Pseudomonadati</taxon>
        <taxon>Pseudomonadota</taxon>
        <taxon>Gammaproteobacteria</taxon>
        <taxon>Vibrionales</taxon>
        <taxon>Vibrionaceae</taxon>
        <taxon>Vibrio</taxon>
    </lineage>
</organism>
<dbReference type="EMBL" id="JFFR01000009">
    <property type="protein sequence ID" value="KDN29303.1"/>
    <property type="molecule type" value="Genomic_DNA"/>
</dbReference>
<feature type="domain" description="Serine aminopeptidase S33" evidence="1">
    <location>
        <begin position="84"/>
        <end position="203"/>
    </location>
</feature>
<dbReference type="ESTHER" id="9vibr-a0a066uyh0">
    <property type="family name" value="Bacterial_lip_FamI.8"/>
</dbReference>
<protein>
    <submittedName>
        <fullName evidence="2">Esterase</fullName>
    </submittedName>
</protein>
<evidence type="ECO:0000313" key="2">
    <source>
        <dbReference type="EMBL" id="KDN29303.1"/>
    </source>
</evidence>
<dbReference type="AlphaFoldDB" id="A0A066UYH0"/>
<sequence>MKKIITLSLLTLTLMGTYGCSHEPVIPAYQASGELPTYQQDSFDRYQEETQQWLASHRIFVSEDHQKEIELNSPTEYQPDQPNGKAVLLVHGLGDSPYSFHDVATYLAQQGYLVRTVLLPGHGSRVADLMLPSLEDWQGVVAHHTKLLQQEYDSVWLGGYSTGANLVTSQAMKDDTISGLLLFSPAFQPNSSAVQFAELASYFVTWADQDPEDNMLRYNSLPMNGASVYYQTSEIVRNDLQQGQYDKPVFVLMSEGDSVIDTQYVENAFSQSMPNPSNVMIWQGEQELSDPRAVRYSMKLPEQRISNGSHMGLLFSPQNPYYGVNGSEKICSNGQVEGLEEECQAGEETWYSAWGYQEPDKNHARLTFNPYFEDNMHKLSEMMASGSVMANSK</sequence>
<dbReference type="InterPro" id="IPR051044">
    <property type="entry name" value="MAG_DAG_Lipase"/>
</dbReference>
<dbReference type="InterPro" id="IPR022742">
    <property type="entry name" value="Hydrolase_4"/>
</dbReference>
<dbReference type="STRING" id="212667.VFDL14_14035"/>
<comment type="caution">
    <text evidence="2">The sequence shown here is derived from an EMBL/GenBank/DDBJ whole genome shotgun (WGS) entry which is preliminary data.</text>
</comment>
<dbReference type="OrthoDB" id="8476759at2"/>
<evidence type="ECO:0000313" key="3">
    <source>
        <dbReference type="Proteomes" id="UP000027219"/>
    </source>
</evidence>
<dbReference type="Proteomes" id="UP000027219">
    <property type="component" value="Unassembled WGS sequence"/>
</dbReference>
<keyword evidence="3" id="KW-1185">Reference proteome</keyword>
<reference evidence="2 3" key="1">
    <citation type="submission" date="2014-02" db="EMBL/GenBank/DDBJ databases">
        <title>Vibrio fortis Dalian14 Genome Sequencing.</title>
        <authorList>
            <person name="Wang Y."/>
            <person name="Song L."/>
            <person name="Liu G."/>
            <person name="Ding J."/>
        </authorList>
    </citation>
    <scope>NUCLEOTIDE SEQUENCE [LARGE SCALE GENOMIC DNA]</scope>
    <source>
        <strain evidence="2 3">Dalian14</strain>
    </source>
</reference>
<evidence type="ECO:0000259" key="1">
    <source>
        <dbReference type="Pfam" id="PF12146"/>
    </source>
</evidence>
<dbReference type="Gene3D" id="3.40.50.1820">
    <property type="entry name" value="alpha/beta hydrolase"/>
    <property type="match status" value="1"/>
</dbReference>
<proteinExistence type="predicted"/>
<dbReference type="InterPro" id="IPR029058">
    <property type="entry name" value="AB_hydrolase_fold"/>
</dbReference>
<dbReference type="Pfam" id="PF12146">
    <property type="entry name" value="Hydrolase_4"/>
    <property type="match status" value="1"/>
</dbReference>
<dbReference type="SUPFAM" id="SSF53474">
    <property type="entry name" value="alpha/beta-Hydrolases"/>
    <property type="match status" value="1"/>
</dbReference>
<dbReference type="RefSeq" id="WP_032550235.1">
    <property type="nucleotide sequence ID" value="NZ_JFFR01000009.1"/>
</dbReference>
<dbReference type="PANTHER" id="PTHR11614">
    <property type="entry name" value="PHOSPHOLIPASE-RELATED"/>
    <property type="match status" value="1"/>
</dbReference>